<gene>
    <name evidence="6" type="ORF">GSONMT00012752001</name>
</gene>
<evidence type="ECO:0000256" key="2">
    <source>
        <dbReference type="ARBA" id="ARBA00022692"/>
    </source>
</evidence>
<organism evidence="6 7">
    <name type="scientific">Oncorhynchus mykiss</name>
    <name type="common">Rainbow trout</name>
    <name type="synonym">Salmo gairdneri</name>
    <dbReference type="NCBI Taxonomy" id="8022"/>
    <lineage>
        <taxon>Eukaryota</taxon>
        <taxon>Metazoa</taxon>
        <taxon>Chordata</taxon>
        <taxon>Craniata</taxon>
        <taxon>Vertebrata</taxon>
        <taxon>Euteleostomi</taxon>
        <taxon>Actinopterygii</taxon>
        <taxon>Neopterygii</taxon>
        <taxon>Teleostei</taxon>
        <taxon>Protacanthopterygii</taxon>
        <taxon>Salmoniformes</taxon>
        <taxon>Salmonidae</taxon>
        <taxon>Salmoninae</taxon>
        <taxon>Oncorhynchus</taxon>
    </lineage>
</organism>
<dbReference type="PANTHER" id="PTHR34104">
    <property type="entry name" value="TRANSMEMBRANE PROTEIN 254"/>
    <property type="match status" value="1"/>
</dbReference>
<dbReference type="GO" id="GO:0016020">
    <property type="term" value="C:membrane"/>
    <property type="evidence" value="ECO:0007669"/>
    <property type="project" value="UniProtKB-SubCell"/>
</dbReference>
<reference evidence="6" key="2">
    <citation type="submission" date="2014-03" db="EMBL/GenBank/DDBJ databases">
        <authorList>
            <person name="Genoscope - CEA"/>
        </authorList>
    </citation>
    <scope>NUCLEOTIDE SEQUENCE</scope>
</reference>
<evidence type="ECO:0000256" key="5">
    <source>
        <dbReference type="ARBA" id="ARBA00034834"/>
    </source>
</evidence>
<keyword evidence="2" id="KW-0812">Transmembrane</keyword>
<proteinExistence type="predicted"/>
<dbReference type="PaxDb" id="8022-A0A060WNP6"/>
<dbReference type="STRING" id="8022.A0A060WNP6"/>
<dbReference type="Proteomes" id="UP000193380">
    <property type="component" value="Unassembled WGS sequence"/>
</dbReference>
<dbReference type="AlphaFoldDB" id="A0A060WNP6"/>
<dbReference type="EMBL" id="FR904639">
    <property type="protein sequence ID" value="CDQ68716.1"/>
    <property type="molecule type" value="Genomic_DNA"/>
</dbReference>
<keyword evidence="3" id="KW-1133">Transmembrane helix</keyword>
<comment type="subcellular location">
    <subcellularLocation>
        <location evidence="1">Membrane</location>
        <topology evidence="1">Multi-pass membrane protein</topology>
    </subcellularLocation>
</comment>
<evidence type="ECO:0000313" key="7">
    <source>
        <dbReference type="Proteomes" id="UP000193380"/>
    </source>
</evidence>
<accession>A0A060WNP6</accession>
<dbReference type="Pfam" id="PF14934">
    <property type="entry name" value="TMEM254"/>
    <property type="match status" value="1"/>
</dbReference>
<name>A0A060WNP6_ONCMY</name>
<evidence type="ECO:0000313" key="6">
    <source>
        <dbReference type="EMBL" id="CDQ68716.1"/>
    </source>
</evidence>
<keyword evidence="4" id="KW-0472">Membrane</keyword>
<protein>
    <recommendedName>
        <fullName evidence="5">Transmembrane protein 254</fullName>
    </recommendedName>
</protein>
<evidence type="ECO:0000256" key="3">
    <source>
        <dbReference type="ARBA" id="ARBA00022989"/>
    </source>
</evidence>
<evidence type="ECO:0000256" key="1">
    <source>
        <dbReference type="ARBA" id="ARBA00004141"/>
    </source>
</evidence>
<evidence type="ECO:0000256" key="4">
    <source>
        <dbReference type="ARBA" id="ARBA00023136"/>
    </source>
</evidence>
<sequence length="124" mass="14406">MAKSDGCHYFRRTSVFWITTVALSMGYFTWTVFWPQQVPYDNLGPLGTLSRYLVDNYHSLMYKGWWATWVIHVAEALVAMKVCSDKGVDGTMTRCLWFIQTVLFGFASLGLLLKYKPDHRTKQH</sequence>
<reference evidence="6" key="1">
    <citation type="journal article" date="2014" name="Nat. Commun.">
        <title>The rainbow trout genome provides novel insights into evolution after whole-genome duplication in vertebrates.</title>
        <authorList>
            <person name="Berthelot C."/>
            <person name="Brunet F."/>
            <person name="Chalopin D."/>
            <person name="Juanchich A."/>
            <person name="Bernard M."/>
            <person name="Noel B."/>
            <person name="Bento P."/>
            <person name="Da Silva C."/>
            <person name="Labadie K."/>
            <person name="Alberti A."/>
            <person name="Aury J.M."/>
            <person name="Louis A."/>
            <person name="Dehais P."/>
            <person name="Bardou P."/>
            <person name="Montfort J."/>
            <person name="Klopp C."/>
            <person name="Cabau C."/>
            <person name="Gaspin C."/>
            <person name="Thorgaard G.H."/>
            <person name="Boussaha M."/>
            <person name="Quillet E."/>
            <person name="Guyomard R."/>
            <person name="Galiana D."/>
            <person name="Bobe J."/>
            <person name="Volff J.N."/>
            <person name="Genet C."/>
            <person name="Wincker P."/>
            <person name="Jaillon O."/>
            <person name="Roest Crollius H."/>
            <person name="Guiguen Y."/>
        </authorList>
    </citation>
    <scope>NUCLEOTIDE SEQUENCE [LARGE SCALE GENOMIC DNA]</scope>
</reference>
<dbReference type="InterPro" id="IPR028110">
    <property type="entry name" value="TMEM254"/>
</dbReference>
<dbReference type="PANTHER" id="PTHR34104:SF3">
    <property type="entry name" value="TRANSMEMBRANE PROTEIN 254"/>
    <property type="match status" value="1"/>
</dbReference>